<name>A0A2X0NGX3_9BASI</name>
<dbReference type="EMBL" id="FMWP01000093">
    <property type="protein sequence ID" value="SCZ97674.1"/>
    <property type="molecule type" value="Genomic_DNA"/>
</dbReference>
<organism evidence="2 3">
    <name type="scientific">Microbotryum saponariae</name>
    <dbReference type="NCBI Taxonomy" id="289078"/>
    <lineage>
        <taxon>Eukaryota</taxon>
        <taxon>Fungi</taxon>
        <taxon>Dikarya</taxon>
        <taxon>Basidiomycota</taxon>
        <taxon>Pucciniomycotina</taxon>
        <taxon>Microbotryomycetes</taxon>
        <taxon>Microbotryales</taxon>
        <taxon>Microbotryaceae</taxon>
        <taxon>Microbotryum</taxon>
    </lineage>
</organism>
<evidence type="ECO:0000313" key="2">
    <source>
        <dbReference type="EMBL" id="SCZ97674.1"/>
    </source>
</evidence>
<evidence type="ECO:0000313" key="3">
    <source>
        <dbReference type="Proteomes" id="UP000249723"/>
    </source>
</evidence>
<reference evidence="3" key="1">
    <citation type="submission" date="2016-10" db="EMBL/GenBank/DDBJ databases">
        <authorList>
            <person name="Jeantristanb JTB J.-T."/>
            <person name="Ricardo R."/>
        </authorList>
    </citation>
    <scope>NUCLEOTIDE SEQUENCE [LARGE SCALE GENOMIC DNA]</scope>
</reference>
<keyword evidence="3" id="KW-1185">Reference proteome</keyword>
<feature type="compositionally biased region" description="Basic residues" evidence="1">
    <location>
        <begin position="257"/>
        <end position="267"/>
    </location>
</feature>
<dbReference type="AlphaFoldDB" id="A0A2X0NGX3"/>
<dbReference type="STRING" id="289078.A0A2X0NGX3"/>
<evidence type="ECO:0000256" key="1">
    <source>
        <dbReference type="SAM" id="MobiDB-lite"/>
    </source>
</evidence>
<dbReference type="Proteomes" id="UP000249723">
    <property type="component" value="Unassembled WGS sequence"/>
</dbReference>
<dbReference type="PANTHER" id="PTHR11439">
    <property type="entry name" value="GAG-POL-RELATED RETROTRANSPOSON"/>
    <property type="match status" value="1"/>
</dbReference>
<sequence length="267" mass="30323">MEKYFGVYRSVRKIGCRLFEAQVREVELFSGMKIATDEASGIMTFDQCHQIETILTNHGFVTTSAVCTRNSDSDLHANGGTSHLKLNCRQVVDELLWVSGYTRPDISYAVTQQAVERLRRSEARTLFRQMRRILPYLRGTTDRRLRYKRHLWINVTLYCHSDHAAEKSGRRSTSGYAVIMAGSAITWASKRQISVVTSVGINNDPDMIDKRRERLDQDTKLSRLCPGDAVESLSAFCKAPLRLRFTTTSSQPQRPHACSRARGRSVS</sequence>
<dbReference type="PANTHER" id="PTHR11439:SF467">
    <property type="entry name" value="INTEGRASE CATALYTIC DOMAIN-CONTAINING PROTEIN"/>
    <property type="match status" value="1"/>
</dbReference>
<proteinExistence type="predicted"/>
<accession>A0A2X0NGX3</accession>
<dbReference type="OrthoDB" id="661132at2759"/>
<protein>
    <submittedName>
        <fullName evidence="2">BZ3500_MvSof-1268-A1-R1_Chr4-3g07359 protein</fullName>
    </submittedName>
</protein>
<gene>
    <name evidence="2" type="ORF">BZ3500_MVSOF-1268-A1-R1_CHR4-3G07359</name>
</gene>
<feature type="region of interest" description="Disordered" evidence="1">
    <location>
        <begin position="248"/>
        <end position="267"/>
    </location>
</feature>